<keyword evidence="2" id="KW-1185">Reference proteome</keyword>
<dbReference type="EMBL" id="JAGSXJ010000004">
    <property type="protein sequence ID" value="KAH6692206.1"/>
    <property type="molecule type" value="Genomic_DNA"/>
</dbReference>
<sequence length="148" mass="15933">MRPAATLFLAGWMHGGSDWAWPVVSLDPEERGGRRSVGPPVCSVAVTSELVQVRMRQPTGGQGVFQGWSGAGDRSYPVVARANAWSAGEAGGWEGFVVAGESESGRSADLTDRGCRRAEDGERRCVCMSVRRRGRGGERREVENKAII</sequence>
<dbReference type="AlphaFoldDB" id="A0A9P9AFN1"/>
<organism evidence="1 2">
    <name type="scientific">Plectosphaerella plurivora</name>
    <dbReference type="NCBI Taxonomy" id="936078"/>
    <lineage>
        <taxon>Eukaryota</taxon>
        <taxon>Fungi</taxon>
        <taxon>Dikarya</taxon>
        <taxon>Ascomycota</taxon>
        <taxon>Pezizomycotina</taxon>
        <taxon>Sordariomycetes</taxon>
        <taxon>Hypocreomycetidae</taxon>
        <taxon>Glomerellales</taxon>
        <taxon>Plectosphaerellaceae</taxon>
        <taxon>Plectosphaerella</taxon>
    </lineage>
</organism>
<name>A0A9P9AFN1_9PEZI</name>
<dbReference type="Proteomes" id="UP000770015">
    <property type="component" value="Unassembled WGS sequence"/>
</dbReference>
<gene>
    <name evidence="1" type="ORF">F5X68DRAFT_56919</name>
</gene>
<proteinExistence type="predicted"/>
<protein>
    <submittedName>
        <fullName evidence="1">Uncharacterized protein</fullName>
    </submittedName>
</protein>
<accession>A0A9P9AFN1</accession>
<evidence type="ECO:0000313" key="1">
    <source>
        <dbReference type="EMBL" id="KAH6692206.1"/>
    </source>
</evidence>
<reference evidence="1" key="1">
    <citation type="journal article" date="2021" name="Nat. Commun.">
        <title>Genetic determinants of endophytism in the Arabidopsis root mycobiome.</title>
        <authorList>
            <person name="Mesny F."/>
            <person name="Miyauchi S."/>
            <person name="Thiergart T."/>
            <person name="Pickel B."/>
            <person name="Atanasova L."/>
            <person name="Karlsson M."/>
            <person name="Huettel B."/>
            <person name="Barry K.W."/>
            <person name="Haridas S."/>
            <person name="Chen C."/>
            <person name="Bauer D."/>
            <person name="Andreopoulos W."/>
            <person name="Pangilinan J."/>
            <person name="LaButti K."/>
            <person name="Riley R."/>
            <person name="Lipzen A."/>
            <person name="Clum A."/>
            <person name="Drula E."/>
            <person name="Henrissat B."/>
            <person name="Kohler A."/>
            <person name="Grigoriev I.V."/>
            <person name="Martin F.M."/>
            <person name="Hacquard S."/>
        </authorList>
    </citation>
    <scope>NUCLEOTIDE SEQUENCE</scope>
    <source>
        <strain evidence="1">MPI-SDFR-AT-0117</strain>
    </source>
</reference>
<evidence type="ECO:0000313" key="2">
    <source>
        <dbReference type="Proteomes" id="UP000770015"/>
    </source>
</evidence>
<comment type="caution">
    <text evidence="1">The sequence shown here is derived from an EMBL/GenBank/DDBJ whole genome shotgun (WGS) entry which is preliminary data.</text>
</comment>